<keyword evidence="1" id="KW-0812">Transmembrane</keyword>
<accession>A0A7D4Q3X5</accession>
<feature type="transmembrane region" description="Helical" evidence="1">
    <location>
        <begin position="315"/>
        <end position="333"/>
    </location>
</feature>
<dbReference type="KEGG" id="aqg:HRU87_02610"/>
<name>A0A7D4Q3X5_9MICO</name>
<organism evidence="3 4">
    <name type="scientific">Aquiluna borgnonia</name>
    <dbReference type="NCBI Taxonomy" id="2499157"/>
    <lineage>
        <taxon>Bacteria</taxon>
        <taxon>Bacillati</taxon>
        <taxon>Actinomycetota</taxon>
        <taxon>Actinomycetes</taxon>
        <taxon>Micrococcales</taxon>
        <taxon>Microbacteriaceae</taxon>
        <taxon>Luna cluster</taxon>
        <taxon>Luna-1 subcluster</taxon>
        <taxon>Aquiluna</taxon>
    </lineage>
</organism>
<proteinExistence type="predicted"/>
<keyword evidence="4" id="KW-1185">Reference proteome</keyword>
<evidence type="ECO:0000313" key="3">
    <source>
        <dbReference type="EMBL" id="QKJ25109.1"/>
    </source>
</evidence>
<keyword evidence="1" id="KW-1133">Transmembrane helix</keyword>
<dbReference type="AlphaFoldDB" id="A0A7D4Q3X5"/>
<dbReference type="EMBL" id="CP054056">
    <property type="protein sequence ID" value="QKJ25109.1"/>
    <property type="molecule type" value="Genomic_DNA"/>
</dbReference>
<feature type="chain" id="PRO_5028953352" description="Protein BatD" evidence="2">
    <location>
        <begin position="26"/>
        <end position="346"/>
    </location>
</feature>
<reference evidence="3 4" key="1">
    <citation type="submission" date="2020-05" db="EMBL/GenBank/DDBJ databases">
        <title>Aquirufa sp. strain 15G-AUS-rot a new Aquirufa species.</title>
        <authorList>
            <person name="Pitt A."/>
            <person name="Hahn M.W."/>
        </authorList>
    </citation>
    <scope>NUCLEOTIDE SEQUENCE [LARGE SCALE GENOMIC DNA]</scope>
    <source>
        <strain evidence="3 4">15G-AUS-rot</strain>
    </source>
</reference>
<protein>
    <recommendedName>
        <fullName evidence="5">Protein BatD</fullName>
    </recommendedName>
</protein>
<keyword evidence="1" id="KW-0472">Membrane</keyword>
<evidence type="ECO:0000256" key="1">
    <source>
        <dbReference type="SAM" id="Phobius"/>
    </source>
</evidence>
<evidence type="ECO:0000256" key="2">
    <source>
        <dbReference type="SAM" id="SignalP"/>
    </source>
</evidence>
<keyword evidence="2" id="KW-0732">Signal</keyword>
<sequence>MRFLVNLIIVGTVIIGSSVATPSLAEETAESSTVARLAVENLPAEFILGDPSNPENLLEVKVVLESKVAGELRVEFVDFIDRNPLNTLPGGLLPFSLANALTIEPFETRHDPDSKSNVRTIRVLAKDPNEVDPRIYFGGLRVSFIPDPSKATIKSNKASLVNPLTAVPFGVMDYLEDEQALPVQITKHEIQPLVRSSFIDEVIPDIPGIVNFGPVRSVLTLASFGTVPVFSSVDWEFQHAGETLARSEVAKRMFLPSRSSEVEALSVLRNPVSGTDLNLLPAFGFVDIHASVASSLGGSEFPLEKSSSRMLIIQWKEPAAFFAGILFLMFLLLKVRSRFKREKPAA</sequence>
<evidence type="ECO:0008006" key="5">
    <source>
        <dbReference type="Google" id="ProtNLM"/>
    </source>
</evidence>
<dbReference type="Proteomes" id="UP000501003">
    <property type="component" value="Chromosome"/>
</dbReference>
<feature type="signal peptide" evidence="2">
    <location>
        <begin position="1"/>
        <end position="25"/>
    </location>
</feature>
<gene>
    <name evidence="3" type="ORF">HRU87_02610</name>
</gene>
<evidence type="ECO:0000313" key="4">
    <source>
        <dbReference type="Proteomes" id="UP000501003"/>
    </source>
</evidence>